<evidence type="ECO:0000313" key="2">
    <source>
        <dbReference type="Proteomes" id="UP001261666"/>
    </source>
</evidence>
<name>A0ACC6ICH7_9ACTN</name>
<evidence type="ECO:0000313" key="1">
    <source>
        <dbReference type="EMBL" id="MDR6208426.1"/>
    </source>
</evidence>
<sequence>MTLGQSRLIRITAAAAFVIGATATAAHAATGSTPLARSVVFYFGETSGSGDSKDFAGYGIGAPVGTRLCSDADNYGNNSYGAQFIRNRTLQPDDVLKDVTRTYNQGLYTSASFNTYSNYQYHTRAAWSAVPSAPNNASGFARSGSGGC</sequence>
<keyword evidence="2" id="KW-1185">Reference proteome</keyword>
<gene>
    <name evidence="1" type="ORF">QE364_000114</name>
</gene>
<dbReference type="EMBL" id="JAVIZJ010000001">
    <property type="protein sequence ID" value="MDR6208426.1"/>
    <property type="molecule type" value="Genomic_DNA"/>
</dbReference>
<reference evidence="1" key="1">
    <citation type="submission" date="2023-08" db="EMBL/GenBank/DDBJ databases">
        <title>Functional and genomic diversity of the sorghum phyllosphere microbiome.</title>
        <authorList>
            <person name="Shade A."/>
        </authorList>
    </citation>
    <scope>NUCLEOTIDE SEQUENCE</scope>
    <source>
        <strain evidence="1">SORGH_AS_0885</strain>
    </source>
</reference>
<dbReference type="Proteomes" id="UP001261666">
    <property type="component" value="Unassembled WGS sequence"/>
</dbReference>
<organism evidence="1 2">
    <name type="scientific">Nocardioides zeae</name>
    <dbReference type="NCBI Taxonomy" id="1457234"/>
    <lineage>
        <taxon>Bacteria</taxon>
        <taxon>Bacillati</taxon>
        <taxon>Actinomycetota</taxon>
        <taxon>Actinomycetes</taxon>
        <taxon>Propionibacteriales</taxon>
        <taxon>Nocardioidaceae</taxon>
        <taxon>Nocardioides</taxon>
    </lineage>
</organism>
<protein>
    <submittedName>
        <fullName evidence="1">Uncharacterized protein</fullName>
    </submittedName>
</protein>
<accession>A0ACC6ICH7</accession>
<proteinExistence type="predicted"/>
<comment type="caution">
    <text evidence="1">The sequence shown here is derived from an EMBL/GenBank/DDBJ whole genome shotgun (WGS) entry which is preliminary data.</text>
</comment>